<dbReference type="AlphaFoldDB" id="A0A5Q6RJX4"/>
<sequence length="102" mass="11149">MSWIGRRAKRLVDIVLTVASGSIDPADYAGPHSTAVGAYEAAIRRRDRTGDRSEDNLRDRLYESGLGEAYTERTSPEAGVLFEAWAEGAAPGEVRKRLGRLS</sequence>
<organism evidence="1 2">
    <name type="scientific">Mumia zhuanghuii</name>
    <dbReference type="NCBI Taxonomy" id="2585211"/>
    <lineage>
        <taxon>Bacteria</taxon>
        <taxon>Bacillati</taxon>
        <taxon>Actinomycetota</taxon>
        <taxon>Actinomycetes</taxon>
        <taxon>Propionibacteriales</taxon>
        <taxon>Nocardioidaceae</taxon>
        <taxon>Mumia</taxon>
    </lineage>
</organism>
<gene>
    <name evidence="1" type="ORF">FE697_021270</name>
</gene>
<dbReference type="Proteomes" id="UP000307768">
    <property type="component" value="Unassembled WGS sequence"/>
</dbReference>
<dbReference type="RefSeq" id="WP_149771647.1">
    <property type="nucleotide sequence ID" value="NZ_VDFQ02000007.1"/>
</dbReference>
<reference evidence="1 2" key="1">
    <citation type="submission" date="2019-09" db="EMBL/GenBank/DDBJ databases">
        <title>Mumia zhuanghuii sp. nov. isolated from the intestinal contents of plateau pika (Ochotona curzoniae) in the Qinghai-Tibet plateau of China.</title>
        <authorList>
            <person name="Tian Z."/>
        </authorList>
    </citation>
    <scope>NUCLEOTIDE SEQUENCE [LARGE SCALE GENOMIC DNA]</scope>
    <source>
        <strain evidence="2">350</strain>
    </source>
</reference>
<name>A0A5Q6RJX4_9ACTN</name>
<evidence type="ECO:0000313" key="1">
    <source>
        <dbReference type="EMBL" id="KAA1418353.1"/>
    </source>
</evidence>
<proteinExistence type="predicted"/>
<accession>A0A5Q6RJX4</accession>
<comment type="caution">
    <text evidence="1">The sequence shown here is derived from an EMBL/GenBank/DDBJ whole genome shotgun (WGS) entry which is preliminary data.</text>
</comment>
<evidence type="ECO:0000313" key="2">
    <source>
        <dbReference type="Proteomes" id="UP000307768"/>
    </source>
</evidence>
<dbReference type="EMBL" id="VDFQ02000007">
    <property type="protein sequence ID" value="KAA1418353.1"/>
    <property type="molecule type" value="Genomic_DNA"/>
</dbReference>
<protein>
    <submittedName>
        <fullName evidence="1">Uncharacterized protein</fullName>
    </submittedName>
</protein>